<protein>
    <submittedName>
        <fullName evidence="1">Uncharacterized protein</fullName>
    </submittedName>
</protein>
<evidence type="ECO:0000313" key="1">
    <source>
        <dbReference type="EMBL" id="GMR60890.1"/>
    </source>
</evidence>
<name>A0AAN5DDW4_9BILA</name>
<feature type="non-terminal residue" evidence="1">
    <location>
        <position position="1"/>
    </location>
</feature>
<reference evidence="2" key="1">
    <citation type="submission" date="2022-10" db="EMBL/GenBank/DDBJ databases">
        <title>Genome assembly of Pristionchus species.</title>
        <authorList>
            <person name="Yoshida K."/>
            <person name="Sommer R.J."/>
        </authorList>
    </citation>
    <scope>NUCLEOTIDE SEQUENCE [LARGE SCALE GENOMIC DNA]</scope>
    <source>
        <strain evidence="2">RS5460</strain>
    </source>
</reference>
<sequence length="181" mass="21055">FLPSLMKDRNLEDVQIRLTLISTQSAFDFIRTQEMLKKLPKIDKLRVDWTARTSSKDQITSDECLIDDESLLHIVSQTNHAELDKGECTAQGILRAFEMVCESPIVSKFVSFDAQKQQINELFSFANWKFDKIESGSGRSKELIHRETRTSLTARFHDTYYSVEMYKFDKDFSVLAKVVKW</sequence>
<gene>
    <name evidence="1" type="ORF">PMAYCL1PPCAC_31085</name>
</gene>
<keyword evidence="2" id="KW-1185">Reference proteome</keyword>
<proteinExistence type="predicted"/>
<dbReference type="Proteomes" id="UP001328107">
    <property type="component" value="Unassembled WGS sequence"/>
</dbReference>
<evidence type="ECO:0000313" key="2">
    <source>
        <dbReference type="Proteomes" id="UP001328107"/>
    </source>
</evidence>
<dbReference type="EMBL" id="BTRK01000006">
    <property type="protein sequence ID" value="GMR60890.1"/>
    <property type="molecule type" value="Genomic_DNA"/>
</dbReference>
<dbReference type="AlphaFoldDB" id="A0AAN5DDW4"/>
<accession>A0AAN5DDW4</accession>
<comment type="caution">
    <text evidence="1">The sequence shown here is derived from an EMBL/GenBank/DDBJ whole genome shotgun (WGS) entry which is preliminary data.</text>
</comment>
<organism evidence="1 2">
    <name type="scientific">Pristionchus mayeri</name>
    <dbReference type="NCBI Taxonomy" id="1317129"/>
    <lineage>
        <taxon>Eukaryota</taxon>
        <taxon>Metazoa</taxon>
        <taxon>Ecdysozoa</taxon>
        <taxon>Nematoda</taxon>
        <taxon>Chromadorea</taxon>
        <taxon>Rhabditida</taxon>
        <taxon>Rhabditina</taxon>
        <taxon>Diplogasteromorpha</taxon>
        <taxon>Diplogasteroidea</taxon>
        <taxon>Neodiplogasteridae</taxon>
        <taxon>Pristionchus</taxon>
    </lineage>
</organism>